<name>A0A6A3CRK0_HIBSY</name>
<gene>
    <name evidence="1" type="ORF">F3Y22_tig00002237pilonHSYRG00583</name>
</gene>
<dbReference type="Proteomes" id="UP000436088">
    <property type="component" value="Unassembled WGS sequence"/>
</dbReference>
<dbReference type="AlphaFoldDB" id="A0A6A3CRK0"/>
<protein>
    <submittedName>
        <fullName evidence="1">Uncharacterized protein</fullName>
    </submittedName>
</protein>
<dbReference type="EMBL" id="VEPZ02000167">
    <property type="protein sequence ID" value="KAE8732165.1"/>
    <property type="molecule type" value="Genomic_DNA"/>
</dbReference>
<dbReference type="PROSITE" id="PS51257">
    <property type="entry name" value="PROKAR_LIPOPROTEIN"/>
    <property type="match status" value="1"/>
</dbReference>
<evidence type="ECO:0000313" key="1">
    <source>
        <dbReference type="EMBL" id="KAE8732165.1"/>
    </source>
</evidence>
<comment type="caution">
    <text evidence="1">The sequence shown here is derived from an EMBL/GenBank/DDBJ whole genome shotgun (WGS) entry which is preliminary data.</text>
</comment>
<proteinExistence type="predicted"/>
<accession>A0A6A3CRK0</accession>
<sequence>MMVSSERKSSHRSVGSPLGFPIGNGLFGCLPKSGHGHQGFFMSVLKIGSIFSHQYKLVYYKIDRESSTMEERGREVRIQDGVHVERKDEKGNKIQYGWNIGTGLGSSKESSHRRCDSKEELGLQGSYLKRKVNGYIWEAGLDFDSRSAIGKHLHPERVTWQDLPSARWCALGNTPEISHIGGNSKKDKRKRKVAELLFRESVRVQDLTPISHFLWVGKRNELFGSFHIGGEGQMKDLIHNKLLSILQCNSLPFLRSPKATLAKITDVKVNSFASIPLSCIFWKHVSASTNYPFHESPEIRADHVTVPGSSTLSKTLEAASGIPHLEYISIKELVTYESECTSCNIRSTGVRRKESSGAGSFPSSSLPVYSMAKVSNDCLKMYIYVDSARKAIPEHLASKIDQGKDKRLKLTSEAKVSAY</sequence>
<reference evidence="1" key="1">
    <citation type="submission" date="2019-09" db="EMBL/GenBank/DDBJ databases">
        <title>Draft genome information of white flower Hibiscus syriacus.</title>
        <authorList>
            <person name="Kim Y.-M."/>
        </authorList>
    </citation>
    <scope>NUCLEOTIDE SEQUENCE [LARGE SCALE GENOMIC DNA]</scope>
    <source>
        <strain evidence="1">YM2019G1</strain>
    </source>
</reference>
<organism evidence="1 2">
    <name type="scientific">Hibiscus syriacus</name>
    <name type="common">Rose of Sharon</name>
    <dbReference type="NCBI Taxonomy" id="106335"/>
    <lineage>
        <taxon>Eukaryota</taxon>
        <taxon>Viridiplantae</taxon>
        <taxon>Streptophyta</taxon>
        <taxon>Embryophyta</taxon>
        <taxon>Tracheophyta</taxon>
        <taxon>Spermatophyta</taxon>
        <taxon>Magnoliopsida</taxon>
        <taxon>eudicotyledons</taxon>
        <taxon>Gunneridae</taxon>
        <taxon>Pentapetalae</taxon>
        <taxon>rosids</taxon>
        <taxon>malvids</taxon>
        <taxon>Malvales</taxon>
        <taxon>Malvaceae</taxon>
        <taxon>Malvoideae</taxon>
        <taxon>Hibiscus</taxon>
    </lineage>
</organism>
<keyword evidence="2" id="KW-1185">Reference proteome</keyword>
<evidence type="ECO:0000313" key="2">
    <source>
        <dbReference type="Proteomes" id="UP000436088"/>
    </source>
</evidence>